<dbReference type="GO" id="GO:0003700">
    <property type="term" value="F:DNA-binding transcription factor activity"/>
    <property type="evidence" value="ECO:0007669"/>
    <property type="project" value="InterPro"/>
</dbReference>
<evidence type="ECO:0000256" key="10">
    <source>
        <dbReference type="ARBA" id="ARBA00023294"/>
    </source>
</evidence>
<dbReference type="InterPro" id="IPR006511">
    <property type="entry name" value="SHI_C"/>
</dbReference>
<feature type="region of interest" description="Disordered" evidence="11">
    <location>
        <begin position="386"/>
        <end position="408"/>
    </location>
</feature>
<evidence type="ECO:0000256" key="3">
    <source>
        <dbReference type="ARBA" id="ARBA00022473"/>
    </source>
</evidence>
<dbReference type="NCBIfam" id="TIGR01623">
    <property type="entry name" value="put_zinc_LRP1"/>
    <property type="match status" value="1"/>
</dbReference>
<dbReference type="EMBL" id="JAYMYS010000003">
    <property type="protein sequence ID" value="KAK7400921.1"/>
    <property type="molecule type" value="Genomic_DNA"/>
</dbReference>
<keyword evidence="7" id="KW-0238">DNA-binding</keyword>
<dbReference type="InterPro" id="IPR007818">
    <property type="entry name" value="SHI"/>
</dbReference>
<dbReference type="Pfam" id="PF05142">
    <property type="entry name" value="DUF702"/>
    <property type="match status" value="1"/>
</dbReference>
<name>A0AAN9SNK2_PSOTE</name>
<evidence type="ECO:0000313" key="12">
    <source>
        <dbReference type="EMBL" id="KAK7400921.1"/>
    </source>
</evidence>
<comment type="similarity">
    <text evidence="2">Belongs to the SHI protein family.</text>
</comment>
<accession>A0AAN9SNK2</accession>
<feature type="region of interest" description="Disordered" evidence="11">
    <location>
        <begin position="269"/>
        <end position="314"/>
    </location>
</feature>
<sequence>MTLEIIEYSVVYLIPTELSCLEYQLSVVATTRRFPSDSGAFADWSAAASAVGRGDDLSLGFNASSAVTSSGAGIMWPAASRSFTYNHHHDIFLMTPASSFHNDAVLSDPNNGSNNPTTALGVNVFPLLTAAPCFTASQSSESLMENINNNNNRNTIQLWQVQESPPQQHHHHHGAPDDNVMMGRNRIQLWHEHDSPPPPSHKGDTCGDGGLGVGTCQDCGNQAKKDCSHRRCRTCCKSRGFDCATHVKSTWVPAARRRERQLMAVSMPGVGSTVATSGGKKPRLGVSQTTTTSHTSTSNNTTPPRSFDTDSSHQDVGFKESLPCQVRAPAVFKCVRVTAMEDGEDEYAYQAVVKIGGHVFKGFLYDQGVEDKEDCPNLSELHLGGGGNVASGNDHGGRNGVSSSSPMVDPSHVYGGGGLLGGSSNYDRWFTEEPHHVKRIFIGHNISLMSKQPAMFLCSSRHDVLSFSLLFLSAIQTIANAQPLISSNIIGVELTVPIVVSLSHSFNY</sequence>
<dbReference type="PANTHER" id="PTHR31604">
    <property type="entry name" value="PROTEIN LATERAL ROOT PRIMORDIUM 1"/>
    <property type="match status" value="1"/>
</dbReference>
<dbReference type="GO" id="GO:0003677">
    <property type="term" value="F:DNA binding"/>
    <property type="evidence" value="ECO:0007669"/>
    <property type="project" value="UniProtKB-KW"/>
</dbReference>
<comment type="caution">
    <text evidence="12">The sequence shown here is derived from an EMBL/GenBank/DDBJ whole genome shotgun (WGS) entry which is preliminary data.</text>
</comment>
<keyword evidence="10" id="KW-0927">Auxin signaling pathway</keyword>
<evidence type="ECO:0000256" key="4">
    <source>
        <dbReference type="ARBA" id="ARBA00022723"/>
    </source>
</evidence>
<evidence type="ECO:0000256" key="11">
    <source>
        <dbReference type="SAM" id="MobiDB-lite"/>
    </source>
</evidence>
<dbReference type="NCBIfam" id="TIGR01624">
    <property type="entry name" value="LRP1_Cterm"/>
    <property type="match status" value="1"/>
</dbReference>
<keyword evidence="5" id="KW-0862">Zinc</keyword>
<gene>
    <name evidence="12" type="ORF">VNO78_12230</name>
</gene>
<dbReference type="Proteomes" id="UP001386955">
    <property type="component" value="Unassembled WGS sequence"/>
</dbReference>
<keyword evidence="8" id="KW-0010">Activator</keyword>
<dbReference type="GO" id="GO:0005634">
    <property type="term" value="C:nucleus"/>
    <property type="evidence" value="ECO:0007669"/>
    <property type="project" value="UniProtKB-SubCell"/>
</dbReference>
<dbReference type="AlphaFoldDB" id="A0AAN9SNK2"/>
<keyword evidence="13" id="KW-1185">Reference proteome</keyword>
<evidence type="ECO:0000256" key="9">
    <source>
        <dbReference type="ARBA" id="ARBA00023242"/>
    </source>
</evidence>
<evidence type="ECO:0000256" key="6">
    <source>
        <dbReference type="ARBA" id="ARBA00023070"/>
    </source>
</evidence>
<dbReference type="GO" id="GO:0009851">
    <property type="term" value="P:auxin biosynthetic process"/>
    <property type="evidence" value="ECO:0007669"/>
    <property type="project" value="UniProtKB-KW"/>
</dbReference>
<evidence type="ECO:0000256" key="1">
    <source>
        <dbReference type="ARBA" id="ARBA00004123"/>
    </source>
</evidence>
<reference evidence="12 13" key="1">
    <citation type="submission" date="2024-01" db="EMBL/GenBank/DDBJ databases">
        <title>The genomes of 5 underutilized Papilionoideae crops provide insights into root nodulation and disease resistanc.</title>
        <authorList>
            <person name="Jiang F."/>
        </authorList>
    </citation>
    <scope>NUCLEOTIDE SEQUENCE [LARGE SCALE GENOMIC DNA]</scope>
    <source>
        <strain evidence="12">DUOXIRENSHENG_FW03</strain>
        <tissue evidence="12">Leaves</tissue>
    </source>
</reference>
<proteinExistence type="inferred from homology"/>
<keyword evidence="4" id="KW-0479">Metal-binding</keyword>
<evidence type="ECO:0000256" key="2">
    <source>
        <dbReference type="ARBA" id="ARBA00006911"/>
    </source>
</evidence>
<feature type="compositionally biased region" description="Low complexity" evidence="11">
    <location>
        <begin position="289"/>
        <end position="302"/>
    </location>
</feature>
<evidence type="ECO:0000256" key="8">
    <source>
        <dbReference type="ARBA" id="ARBA00023159"/>
    </source>
</evidence>
<keyword evidence="6" id="KW-0073">Auxin biosynthesis</keyword>
<dbReference type="PANTHER" id="PTHR31604:SF30">
    <property type="entry name" value="PROTEIN LATERAL ROOT PRIMORDIUM 1"/>
    <property type="match status" value="1"/>
</dbReference>
<keyword evidence="3" id="KW-0217">Developmental protein</keyword>
<evidence type="ECO:0000256" key="7">
    <source>
        <dbReference type="ARBA" id="ARBA00023125"/>
    </source>
</evidence>
<keyword evidence="9" id="KW-0539">Nucleus</keyword>
<comment type="subcellular location">
    <subcellularLocation>
        <location evidence="1">Nucleus</location>
    </subcellularLocation>
</comment>
<evidence type="ECO:0000313" key="13">
    <source>
        <dbReference type="Proteomes" id="UP001386955"/>
    </source>
</evidence>
<protein>
    <submittedName>
        <fullName evidence="12">Uncharacterized protein</fullName>
    </submittedName>
</protein>
<dbReference type="GO" id="GO:0045893">
    <property type="term" value="P:positive regulation of DNA-templated transcription"/>
    <property type="evidence" value="ECO:0007669"/>
    <property type="project" value="TreeGrafter"/>
</dbReference>
<dbReference type="GO" id="GO:0046872">
    <property type="term" value="F:metal ion binding"/>
    <property type="evidence" value="ECO:0007669"/>
    <property type="project" value="UniProtKB-KW"/>
</dbReference>
<evidence type="ECO:0000256" key="5">
    <source>
        <dbReference type="ARBA" id="ARBA00022833"/>
    </source>
</evidence>
<dbReference type="InterPro" id="IPR006510">
    <property type="entry name" value="Znf_LRP1"/>
</dbReference>
<organism evidence="12 13">
    <name type="scientific">Psophocarpus tetragonolobus</name>
    <name type="common">Winged bean</name>
    <name type="synonym">Dolichos tetragonolobus</name>
    <dbReference type="NCBI Taxonomy" id="3891"/>
    <lineage>
        <taxon>Eukaryota</taxon>
        <taxon>Viridiplantae</taxon>
        <taxon>Streptophyta</taxon>
        <taxon>Embryophyta</taxon>
        <taxon>Tracheophyta</taxon>
        <taxon>Spermatophyta</taxon>
        <taxon>Magnoliopsida</taxon>
        <taxon>eudicotyledons</taxon>
        <taxon>Gunneridae</taxon>
        <taxon>Pentapetalae</taxon>
        <taxon>rosids</taxon>
        <taxon>fabids</taxon>
        <taxon>Fabales</taxon>
        <taxon>Fabaceae</taxon>
        <taxon>Papilionoideae</taxon>
        <taxon>50 kb inversion clade</taxon>
        <taxon>NPAAA clade</taxon>
        <taxon>indigoferoid/millettioid clade</taxon>
        <taxon>Phaseoleae</taxon>
        <taxon>Psophocarpus</taxon>
    </lineage>
</organism>
<dbReference type="GO" id="GO:0009734">
    <property type="term" value="P:auxin-activated signaling pathway"/>
    <property type="evidence" value="ECO:0007669"/>
    <property type="project" value="UniProtKB-KW"/>
</dbReference>